<keyword evidence="2" id="KW-0719">Serine esterase</keyword>
<dbReference type="Pfam" id="PF00135">
    <property type="entry name" value="COesterase"/>
    <property type="match status" value="1"/>
</dbReference>
<dbReference type="PROSITE" id="PS00122">
    <property type="entry name" value="CARBOXYLESTERASE_B_1"/>
    <property type="match status" value="1"/>
</dbReference>
<gene>
    <name evidence="7" type="primary">ESTF_12</name>
    <name evidence="7" type="ORF">g.73102</name>
</gene>
<feature type="signal peptide" evidence="5">
    <location>
        <begin position="1"/>
        <end position="22"/>
    </location>
</feature>
<sequence length="580" mass="64151">APSTGPVMVGITFCVALSAVFACSVAQHQEQPQVTTSFGTLQGSVRHSISGREFHAFEGIPFAKPPVGKHRFKRAVPNDPWTGVFKATRLPNICMQMQMNEMKLTNSTSDVVGSEDCLYLNVYAPKQQPGGQQLNVIVQIHGGGYQLGHGHMSGPLFLMDRDIILVTFNYRVGLLGFLSFKDSVVPGNYGMKDQVLALQWVNKNIAAFGGDPNKVTISGMSAGGASVDLLLLSPLSKGLFQKAISNSGSDLNPWAISTEPRRNGLLIAESVGCPTNDTKLTLKCMRERTAEQLVASVNKLMGKTEGRIFYPFTPVVEPPSSEAFMDKHPVDMIKSKAGSDVPALFSYAIDEGGSLLMKPFIDVARIDEFDEAWNERTPLLACYDGLLEPKREKEVSQLLRKRFIGDGKLGDNLPGFSKMISERLFHDGIQKSALLRAQHQTSPVYSYKFDFPRPKEFDAMLDAFLGEGRYKGRSTHTEDASYVFEILPFGGFIKDNPEARAMSKTFIDIWMTFIEGNYVGNWSTVDSKLPQFTFLEVTGSNPKENVFRSEDTVGKLFWDALNIPLEPPTKSEQNVDHVEF</sequence>
<dbReference type="InterPro" id="IPR019826">
    <property type="entry name" value="Carboxylesterase_B_AS"/>
</dbReference>
<dbReference type="PANTHER" id="PTHR43142:SF1">
    <property type="entry name" value="CARBOXYLIC ESTER HYDROLASE"/>
    <property type="match status" value="1"/>
</dbReference>
<dbReference type="ESTHER" id="lyghe-a0a0a9xqu1">
    <property type="family name" value="Carb_B_Arthropoda"/>
</dbReference>
<keyword evidence="5" id="KW-0732">Signal</keyword>
<evidence type="ECO:0000313" key="7">
    <source>
        <dbReference type="EMBL" id="JAQ13942.1"/>
    </source>
</evidence>
<dbReference type="Gene3D" id="3.40.50.1820">
    <property type="entry name" value="alpha/beta hydrolase"/>
    <property type="match status" value="1"/>
</dbReference>
<proteinExistence type="inferred from homology"/>
<evidence type="ECO:0000256" key="1">
    <source>
        <dbReference type="ARBA" id="ARBA00005964"/>
    </source>
</evidence>
<feature type="non-terminal residue" evidence="7">
    <location>
        <position position="1"/>
    </location>
</feature>
<organism evidence="7">
    <name type="scientific">Lygus hesperus</name>
    <name type="common">Western plant bug</name>
    <dbReference type="NCBI Taxonomy" id="30085"/>
    <lineage>
        <taxon>Eukaryota</taxon>
        <taxon>Metazoa</taxon>
        <taxon>Ecdysozoa</taxon>
        <taxon>Arthropoda</taxon>
        <taxon>Hexapoda</taxon>
        <taxon>Insecta</taxon>
        <taxon>Pterygota</taxon>
        <taxon>Neoptera</taxon>
        <taxon>Paraneoptera</taxon>
        <taxon>Hemiptera</taxon>
        <taxon>Heteroptera</taxon>
        <taxon>Panheteroptera</taxon>
        <taxon>Cimicomorpha</taxon>
        <taxon>Miridae</taxon>
        <taxon>Mirini</taxon>
        <taxon>Lygus</taxon>
    </lineage>
</organism>
<dbReference type="PROSITE" id="PS00941">
    <property type="entry name" value="CARBOXYLESTERASE_B_2"/>
    <property type="match status" value="1"/>
</dbReference>
<accession>A0A146M4I2</accession>
<dbReference type="SUPFAM" id="SSF53474">
    <property type="entry name" value="alpha/beta-Hydrolases"/>
    <property type="match status" value="1"/>
</dbReference>
<keyword evidence="3 5" id="KW-0378">Hydrolase</keyword>
<dbReference type="InterPro" id="IPR019819">
    <property type="entry name" value="Carboxylesterase_B_CS"/>
</dbReference>
<name>A0A146M4I2_LYGHE</name>
<dbReference type="GO" id="GO:0052689">
    <property type="term" value="F:carboxylic ester hydrolase activity"/>
    <property type="evidence" value="ECO:0007669"/>
    <property type="project" value="UniProtKB-KW"/>
</dbReference>
<comment type="similarity">
    <text evidence="1 5">Belongs to the type-B carboxylesterase/lipase family.</text>
</comment>
<dbReference type="InterPro" id="IPR002018">
    <property type="entry name" value="CarbesteraseB"/>
</dbReference>
<dbReference type="AlphaFoldDB" id="A0A146M4I2"/>
<evidence type="ECO:0000256" key="2">
    <source>
        <dbReference type="ARBA" id="ARBA00022487"/>
    </source>
</evidence>
<evidence type="ECO:0000259" key="6">
    <source>
        <dbReference type="Pfam" id="PF00135"/>
    </source>
</evidence>
<dbReference type="PANTHER" id="PTHR43142">
    <property type="entry name" value="CARBOXYLIC ESTER HYDROLASE"/>
    <property type="match status" value="1"/>
</dbReference>
<evidence type="ECO:0000256" key="4">
    <source>
        <dbReference type="ARBA" id="ARBA00023180"/>
    </source>
</evidence>
<protein>
    <recommendedName>
        <fullName evidence="5">Carboxylic ester hydrolase</fullName>
        <ecNumber evidence="5">3.1.1.-</ecNumber>
    </recommendedName>
</protein>
<evidence type="ECO:0000256" key="3">
    <source>
        <dbReference type="ARBA" id="ARBA00022801"/>
    </source>
</evidence>
<dbReference type="EMBL" id="GDHC01004687">
    <property type="protein sequence ID" value="JAQ13942.1"/>
    <property type="molecule type" value="Transcribed_RNA"/>
</dbReference>
<dbReference type="EC" id="3.1.1.-" evidence="5"/>
<evidence type="ECO:0000256" key="5">
    <source>
        <dbReference type="RuleBase" id="RU361235"/>
    </source>
</evidence>
<keyword evidence="4" id="KW-0325">Glycoprotein</keyword>
<reference evidence="7" key="1">
    <citation type="journal article" date="2016" name="Gigascience">
        <title>De novo construction of an expanded transcriptome assembly for the western tarnished plant bug, Lygus hesperus.</title>
        <authorList>
            <person name="Tassone E.E."/>
            <person name="Geib S.M."/>
            <person name="Hall B."/>
            <person name="Fabrick J.A."/>
            <person name="Brent C.S."/>
            <person name="Hull J.J."/>
        </authorList>
    </citation>
    <scope>NUCLEOTIDE SEQUENCE</scope>
</reference>
<dbReference type="InterPro" id="IPR029058">
    <property type="entry name" value="AB_hydrolase_fold"/>
</dbReference>
<feature type="chain" id="PRO_5007357646" description="Carboxylic ester hydrolase" evidence="5">
    <location>
        <begin position="23"/>
        <end position="580"/>
    </location>
</feature>
<feature type="domain" description="Carboxylesterase type B" evidence="6">
    <location>
        <begin position="31"/>
        <end position="517"/>
    </location>
</feature>